<evidence type="ECO:0000313" key="3">
    <source>
        <dbReference type="Proteomes" id="UP000504610"/>
    </source>
</evidence>
<proteinExistence type="predicted"/>
<reference evidence="3" key="1">
    <citation type="journal article" date="2019" name="Database">
        <title>The radish genome database (RadishGD): an integrated information resource for radish genomics.</title>
        <authorList>
            <person name="Yu H.J."/>
            <person name="Baek S."/>
            <person name="Lee Y.J."/>
            <person name="Cho A."/>
            <person name="Mun J.H."/>
        </authorList>
    </citation>
    <scope>NUCLEOTIDE SEQUENCE [LARGE SCALE GENOMIC DNA]</scope>
    <source>
        <strain evidence="3">cv. WK10039</strain>
    </source>
</reference>
<dbReference type="GeneID" id="130512311"/>
<gene>
    <name evidence="4 5" type="primary">LOC130512311</name>
</gene>
<dbReference type="RefSeq" id="XP_056866106.1">
    <property type="nucleotide sequence ID" value="XM_057010126.1"/>
</dbReference>
<keyword evidence="2" id="KW-0472">Membrane</keyword>
<dbReference type="KEGG" id="rsz:130512311"/>
<accession>A0A9W3DQR7</accession>
<dbReference type="RefSeq" id="XP_056866107.1">
    <property type="nucleotide sequence ID" value="XM_057010127.1"/>
</dbReference>
<protein>
    <submittedName>
        <fullName evidence="4 5">Uncharacterized protein LOC130512311</fullName>
    </submittedName>
</protein>
<dbReference type="AlphaFoldDB" id="A0A9W3DQR7"/>
<feature type="transmembrane region" description="Helical" evidence="2">
    <location>
        <begin position="115"/>
        <end position="132"/>
    </location>
</feature>
<dbReference type="Proteomes" id="UP000504610">
    <property type="component" value="Chromosome 5"/>
</dbReference>
<feature type="coiled-coil region" evidence="1">
    <location>
        <begin position="18"/>
        <end position="60"/>
    </location>
</feature>
<reference evidence="4 5" key="2">
    <citation type="submission" date="2025-04" db="UniProtKB">
        <authorList>
            <consortium name="RefSeq"/>
        </authorList>
    </citation>
    <scope>IDENTIFICATION</scope>
    <source>
        <tissue evidence="4 5">Leaf</tissue>
    </source>
</reference>
<name>A0A9W3DQR7_RAPSA</name>
<evidence type="ECO:0000256" key="1">
    <source>
        <dbReference type="SAM" id="Coils"/>
    </source>
</evidence>
<keyword evidence="3" id="KW-1185">Reference proteome</keyword>
<evidence type="ECO:0000313" key="4">
    <source>
        <dbReference type="RefSeq" id="XP_056866106.1"/>
    </source>
</evidence>
<sequence>MIVTWLAGKSSNDGICALQKSIDNLNKALEYNKNLERKYLEEAAKRLEEAKVKHRANDREGSLFSFKTKVLFERAAQDFRDFQISGRTDLILLEKLKEEAMERLRKEDFTAKKSTNVFIYFCLFLLLLNYFGSF</sequence>
<keyword evidence="2" id="KW-1133">Transmembrane helix</keyword>
<evidence type="ECO:0000256" key="2">
    <source>
        <dbReference type="SAM" id="Phobius"/>
    </source>
</evidence>
<keyword evidence="2" id="KW-0812">Transmembrane</keyword>
<organism evidence="3 5">
    <name type="scientific">Raphanus sativus</name>
    <name type="common">Radish</name>
    <name type="synonym">Raphanus raphanistrum var. sativus</name>
    <dbReference type="NCBI Taxonomy" id="3726"/>
    <lineage>
        <taxon>Eukaryota</taxon>
        <taxon>Viridiplantae</taxon>
        <taxon>Streptophyta</taxon>
        <taxon>Embryophyta</taxon>
        <taxon>Tracheophyta</taxon>
        <taxon>Spermatophyta</taxon>
        <taxon>Magnoliopsida</taxon>
        <taxon>eudicotyledons</taxon>
        <taxon>Gunneridae</taxon>
        <taxon>Pentapetalae</taxon>
        <taxon>rosids</taxon>
        <taxon>malvids</taxon>
        <taxon>Brassicales</taxon>
        <taxon>Brassicaceae</taxon>
        <taxon>Brassiceae</taxon>
        <taxon>Raphanus</taxon>
    </lineage>
</organism>
<keyword evidence="1" id="KW-0175">Coiled coil</keyword>
<evidence type="ECO:0000313" key="5">
    <source>
        <dbReference type="RefSeq" id="XP_056866107.1"/>
    </source>
</evidence>